<dbReference type="OrthoDB" id="3039123at2759"/>
<gene>
    <name evidence="10" type="ORF">DL764_006094</name>
</gene>
<evidence type="ECO:0000256" key="5">
    <source>
        <dbReference type="ARBA" id="ARBA00022801"/>
    </source>
</evidence>
<dbReference type="SUPFAM" id="SSF53474">
    <property type="entry name" value="alpha/beta-Hydrolases"/>
    <property type="match status" value="1"/>
</dbReference>
<dbReference type="PANTHER" id="PTHR33938:SF7">
    <property type="entry name" value="CARBOXYLIC ESTER HYDROLASE"/>
    <property type="match status" value="1"/>
</dbReference>
<dbReference type="InterPro" id="IPR011118">
    <property type="entry name" value="Tannase/feruloyl_esterase"/>
</dbReference>
<dbReference type="GO" id="GO:0046872">
    <property type="term" value="F:metal ion binding"/>
    <property type="evidence" value="ECO:0007669"/>
    <property type="project" value="UniProtKB-KW"/>
</dbReference>
<evidence type="ECO:0000256" key="3">
    <source>
        <dbReference type="ARBA" id="ARBA00022723"/>
    </source>
</evidence>
<evidence type="ECO:0000256" key="6">
    <source>
        <dbReference type="ARBA" id="ARBA00022837"/>
    </source>
</evidence>
<dbReference type="AlphaFoldDB" id="A0A4Q4T8W0"/>
<keyword evidence="5 8" id="KW-0378">Hydrolase</keyword>
<protein>
    <recommendedName>
        <fullName evidence="8">Carboxylic ester hydrolase</fullName>
        <ecNumber evidence="8">3.1.1.-</ecNumber>
    </recommendedName>
</protein>
<dbReference type="Pfam" id="PF07519">
    <property type="entry name" value="Tannase"/>
    <property type="match status" value="1"/>
</dbReference>
<keyword evidence="11" id="KW-1185">Reference proteome</keyword>
<evidence type="ECO:0000256" key="1">
    <source>
        <dbReference type="ARBA" id="ARBA00006249"/>
    </source>
</evidence>
<dbReference type="PANTHER" id="PTHR33938">
    <property type="entry name" value="FERULOYL ESTERASE B-RELATED"/>
    <property type="match status" value="1"/>
</dbReference>
<keyword evidence="6" id="KW-0106">Calcium</keyword>
<feature type="chain" id="PRO_5021036464" description="Carboxylic ester hydrolase" evidence="8">
    <location>
        <begin position="19"/>
        <end position="598"/>
    </location>
</feature>
<comment type="similarity">
    <text evidence="1 8">Belongs to the tannase family.</text>
</comment>
<evidence type="ECO:0000256" key="7">
    <source>
        <dbReference type="ARBA" id="ARBA00023157"/>
    </source>
</evidence>
<dbReference type="EMBL" id="QJNU01000346">
    <property type="protein sequence ID" value="RYP01750.1"/>
    <property type="molecule type" value="Genomic_DNA"/>
</dbReference>
<organism evidence="10 11">
    <name type="scientific">Monosporascus ibericus</name>
    <dbReference type="NCBI Taxonomy" id="155417"/>
    <lineage>
        <taxon>Eukaryota</taxon>
        <taxon>Fungi</taxon>
        <taxon>Dikarya</taxon>
        <taxon>Ascomycota</taxon>
        <taxon>Pezizomycotina</taxon>
        <taxon>Sordariomycetes</taxon>
        <taxon>Xylariomycetidae</taxon>
        <taxon>Xylariales</taxon>
        <taxon>Xylariales incertae sedis</taxon>
        <taxon>Monosporascus</taxon>
    </lineage>
</organism>
<keyword evidence="7" id="KW-1015">Disulfide bond</keyword>
<accession>A0A4Q4T8W0</accession>
<evidence type="ECO:0000256" key="2">
    <source>
        <dbReference type="ARBA" id="ARBA00022487"/>
    </source>
</evidence>
<dbReference type="GO" id="GO:0030600">
    <property type="term" value="F:feruloyl esterase activity"/>
    <property type="evidence" value="ECO:0007669"/>
    <property type="project" value="UniProtKB-ARBA"/>
</dbReference>
<keyword evidence="4 8" id="KW-0732">Signal</keyword>
<evidence type="ECO:0000256" key="8">
    <source>
        <dbReference type="RuleBase" id="RU361238"/>
    </source>
</evidence>
<proteinExistence type="inferred from homology"/>
<comment type="caution">
    <text evidence="10">The sequence shown here is derived from an EMBL/GenBank/DDBJ whole genome shotgun (WGS) entry which is preliminary data.</text>
</comment>
<evidence type="ECO:0000256" key="4">
    <source>
        <dbReference type="ARBA" id="ARBA00022729"/>
    </source>
</evidence>
<dbReference type="EC" id="3.1.1.-" evidence="8"/>
<keyword evidence="2" id="KW-0719">Serine esterase</keyword>
<reference evidence="10 11" key="1">
    <citation type="submission" date="2018-06" db="EMBL/GenBank/DDBJ databases">
        <title>Complete Genomes of Monosporascus.</title>
        <authorList>
            <person name="Robinson A.J."/>
            <person name="Natvig D.O."/>
        </authorList>
    </citation>
    <scope>NUCLEOTIDE SEQUENCE [LARGE SCALE GENOMIC DNA]</scope>
    <source>
        <strain evidence="10 11">CBS 110550</strain>
    </source>
</reference>
<evidence type="ECO:0000313" key="11">
    <source>
        <dbReference type="Proteomes" id="UP000293360"/>
    </source>
</evidence>
<feature type="region of interest" description="Disordered" evidence="9">
    <location>
        <begin position="316"/>
        <end position="338"/>
    </location>
</feature>
<feature type="signal peptide" evidence="8">
    <location>
        <begin position="1"/>
        <end position="18"/>
    </location>
</feature>
<name>A0A4Q4T8W0_9PEZI</name>
<keyword evidence="3" id="KW-0479">Metal-binding</keyword>
<evidence type="ECO:0000256" key="9">
    <source>
        <dbReference type="SAM" id="MobiDB-lite"/>
    </source>
</evidence>
<evidence type="ECO:0000313" key="10">
    <source>
        <dbReference type="EMBL" id="RYP01750.1"/>
    </source>
</evidence>
<dbReference type="InterPro" id="IPR029058">
    <property type="entry name" value="AB_hydrolase_fold"/>
</dbReference>
<dbReference type="Proteomes" id="UP000293360">
    <property type="component" value="Unassembled WGS sequence"/>
</dbReference>
<sequence>MRGYSSAAIAGLLAMVGAASLGDLCTVSAIQEALPANGTLLGIDLIPSSVTANVVKNATAGSDMGSGNSDSTKTYDYCNVTVQYTHTGRSDAVSLWYFLPSPDDFQNRYLGIGGGGYSISMGSGGLSAGLAYGAVAGTTNGGFGDGFSTSADEVNLLGNGTINYEAVHMFGYKALGEATVVGKALSRGFYSLATDSKIFTYFSGCSDGGREAWSQIQRWGEVYDGVVAGAPAFRYSHQQVGHLTSNVVEHTLKYYPPPCELEKIVNLTIAACDPLDGRTDGVVSRSDLCKLKFDIKSTVGTPYYCAAENHYNPGLGFSKRHSKRQSAPAGSGTSYQPAQNGTISAKGVEVAQTILDGLKDLQGRQAYVSAQPSSDFADAQTEYDNATSSWTLSIASTGGEFVKRFIMLEDGDNIDSLDGVTYDTMVEWMTKAMVMYSDSLQTTLPDLTVFSSHGGKVIHYHGESDSSIPAASSVHYYDSVRSVMYPNLPYHESVDALSDWYRFFLVPGAGHCGTSQSQPGPWPDNLQSVINWVENDVAPDTVPATVASGPLEGESQPLCAWPLRPYWSNNGNAVKCEYDQASIDSWTYSFDAFKLPIY</sequence>